<dbReference type="InterPro" id="IPR050155">
    <property type="entry name" value="HAD-like_hydrolase_sf"/>
</dbReference>
<name>A0A0R1P6U8_9LACO</name>
<dbReference type="RefSeq" id="WP_057748913.1">
    <property type="nucleotide sequence ID" value="NZ_AZER01000013.1"/>
</dbReference>
<dbReference type="Gene3D" id="1.10.150.240">
    <property type="entry name" value="Putative phosphatase, domain 2"/>
    <property type="match status" value="1"/>
</dbReference>
<reference evidence="1 2" key="1">
    <citation type="journal article" date="2015" name="Genome Announc.">
        <title>Expanding the biotechnology potential of lactobacilli through comparative genomics of 213 strains and associated genera.</title>
        <authorList>
            <person name="Sun Z."/>
            <person name="Harris H.M."/>
            <person name="McCann A."/>
            <person name="Guo C."/>
            <person name="Argimon S."/>
            <person name="Zhang W."/>
            <person name="Yang X."/>
            <person name="Jeffery I.B."/>
            <person name="Cooney J.C."/>
            <person name="Kagawa T.F."/>
            <person name="Liu W."/>
            <person name="Song Y."/>
            <person name="Salvetti E."/>
            <person name="Wrobel A."/>
            <person name="Rasinkangas P."/>
            <person name="Parkhill J."/>
            <person name="Rea M.C."/>
            <person name="O'Sullivan O."/>
            <person name="Ritari J."/>
            <person name="Douillard F.P."/>
            <person name="Paul Ross R."/>
            <person name="Yang R."/>
            <person name="Briner A.E."/>
            <person name="Felis G.E."/>
            <person name="de Vos W.M."/>
            <person name="Barrangou R."/>
            <person name="Klaenhammer T.R."/>
            <person name="Caufield P.W."/>
            <person name="Cui Y."/>
            <person name="Zhang H."/>
            <person name="O'Toole P.W."/>
        </authorList>
    </citation>
    <scope>NUCLEOTIDE SEQUENCE [LARGE SCALE GENOMIC DNA]</scope>
    <source>
        <strain evidence="1 2">DSM 13145</strain>
    </source>
</reference>
<dbReference type="Gene3D" id="3.40.50.1000">
    <property type="entry name" value="HAD superfamily/HAD-like"/>
    <property type="match status" value="1"/>
</dbReference>
<evidence type="ECO:0000313" key="2">
    <source>
        <dbReference type="Proteomes" id="UP000051445"/>
    </source>
</evidence>
<dbReference type="STRING" id="1423746.FD27_GL000236"/>
<dbReference type="GO" id="GO:0008967">
    <property type="term" value="F:phosphoglycolate phosphatase activity"/>
    <property type="evidence" value="ECO:0007669"/>
    <property type="project" value="TreeGrafter"/>
</dbReference>
<dbReference type="SFLD" id="SFLDG01129">
    <property type="entry name" value="C1.5:_HAD__Beta-PGM__Phosphata"/>
    <property type="match status" value="1"/>
</dbReference>
<dbReference type="GO" id="GO:0006281">
    <property type="term" value="P:DNA repair"/>
    <property type="evidence" value="ECO:0007669"/>
    <property type="project" value="TreeGrafter"/>
</dbReference>
<dbReference type="EMBL" id="AZER01000013">
    <property type="protein sequence ID" value="KRL27964.1"/>
    <property type="molecule type" value="Genomic_DNA"/>
</dbReference>
<comment type="caution">
    <text evidence="1">The sequence shown here is derived from an EMBL/GenBank/DDBJ whole genome shotgun (WGS) entry which is preliminary data.</text>
</comment>
<dbReference type="Pfam" id="PF13419">
    <property type="entry name" value="HAD_2"/>
    <property type="match status" value="1"/>
</dbReference>
<dbReference type="PANTHER" id="PTHR43434">
    <property type="entry name" value="PHOSPHOGLYCOLATE PHOSPHATASE"/>
    <property type="match status" value="1"/>
</dbReference>
<dbReference type="InterPro" id="IPR041492">
    <property type="entry name" value="HAD_2"/>
</dbReference>
<dbReference type="InterPro" id="IPR023214">
    <property type="entry name" value="HAD_sf"/>
</dbReference>
<dbReference type="SFLD" id="SFLDS00003">
    <property type="entry name" value="Haloacid_Dehalogenase"/>
    <property type="match status" value="1"/>
</dbReference>
<evidence type="ECO:0000313" key="1">
    <source>
        <dbReference type="EMBL" id="KRL27964.1"/>
    </source>
</evidence>
<protein>
    <submittedName>
        <fullName evidence="1">Inorganic diphosphatase</fullName>
    </submittedName>
</protein>
<proteinExistence type="predicted"/>
<dbReference type="SUPFAM" id="SSF56784">
    <property type="entry name" value="HAD-like"/>
    <property type="match status" value="1"/>
</dbReference>
<gene>
    <name evidence="1" type="ORF">FD27_GL000236</name>
</gene>
<dbReference type="NCBIfam" id="TIGR01549">
    <property type="entry name" value="HAD-SF-IA-v1"/>
    <property type="match status" value="1"/>
</dbReference>
<dbReference type="NCBIfam" id="TIGR01509">
    <property type="entry name" value="HAD-SF-IA-v3"/>
    <property type="match status" value="1"/>
</dbReference>
<dbReference type="GO" id="GO:0005829">
    <property type="term" value="C:cytosol"/>
    <property type="evidence" value="ECO:0007669"/>
    <property type="project" value="TreeGrafter"/>
</dbReference>
<accession>A0A0R1P6U8</accession>
<dbReference type="InterPro" id="IPR006439">
    <property type="entry name" value="HAD-SF_hydro_IA"/>
</dbReference>
<dbReference type="SFLD" id="SFLDG01135">
    <property type="entry name" value="C1.5.6:_HAD__Beta-PGM__Phospha"/>
    <property type="match status" value="1"/>
</dbReference>
<dbReference type="Proteomes" id="UP000051445">
    <property type="component" value="Unassembled WGS sequence"/>
</dbReference>
<dbReference type="AlphaFoldDB" id="A0A0R1P6U8"/>
<dbReference type="InterPro" id="IPR036412">
    <property type="entry name" value="HAD-like_sf"/>
</dbReference>
<dbReference type="PATRIC" id="fig|1423746.3.peg.243"/>
<dbReference type="OrthoDB" id="9792518at2"/>
<keyword evidence="2" id="KW-1185">Reference proteome</keyword>
<sequence length="216" mass="24059">MERQITNFIFDIDGTLIDTYNMYMPAMIEVMEKHGYHVPANQVEPMKKKLFGITGADSLRQAGIRSEDIPEMVAEWGKLAFSREDQVKVFDGVVSTLKELAARPDTHIAIATSKNQDAYDHHFANVWDWSKWFDAVVTEDQTNKHKPDPDPILLAMKKLGASPESSVYVGDTINDLKAAHNAGIKCAGALYGSSQPQNIADADFPLHEPSDLLKID</sequence>
<organism evidence="1 2">
    <name type="scientific">Limosilactobacillus frumenti DSM 13145</name>
    <dbReference type="NCBI Taxonomy" id="1423746"/>
    <lineage>
        <taxon>Bacteria</taxon>
        <taxon>Bacillati</taxon>
        <taxon>Bacillota</taxon>
        <taxon>Bacilli</taxon>
        <taxon>Lactobacillales</taxon>
        <taxon>Lactobacillaceae</taxon>
        <taxon>Limosilactobacillus</taxon>
    </lineage>
</organism>
<dbReference type="InterPro" id="IPR023198">
    <property type="entry name" value="PGP-like_dom2"/>
</dbReference>
<dbReference type="PANTHER" id="PTHR43434:SF1">
    <property type="entry name" value="PHOSPHOGLYCOLATE PHOSPHATASE"/>
    <property type="match status" value="1"/>
</dbReference>